<feature type="compositionally biased region" description="Basic residues" evidence="2">
    <location>
        <begin position="244"/>
        <end position="253"/>
    </location>
</feature>
<feature type="compositionally biased region" description="Basic residues" evidence="2">
    <location>
        <begin position="295"/>
        <end position="304"/>
    </location>
</feature>
<evidence type="ECO:0000313" key="4">
    <source>
        <dbReference type="RefSeq" id="XP_015185844.1"/>
    </source>
</evidence>
<feature type="region of interest" description="Disordered" evidence="2">
    <location>
        <begin position="243"/>
        <end position="346"/>
    </location>
</feature>
<gene>
    <name evidence="4" type="primary">LOC107071390</name>
</gene>
<protein>
    <submittedName>
        <fullName evidence="4">Uncharacterized protein PFB0145c-like</fullName>
    </submittedName>
</protein>
<feature type="compositionally biased region" description="Basic residues" evidence="2">
    <location>
        <begin position="39"/>
        <end position="49"/>
    </location>
</feature>
<keyword evidence="3" id="KW-1185">Reference proteome</keyword>
<keyword evidence="1" id="KW-0175">Coiled coil</keyword>
<dbReference type="Proteomes" id="UP000694924">
    <property type="component" value="Unplaced"/>
</dbReference>
<proteinExistence type="predicted"/>
<feature type="coiled-coil region" evidence="1">
    <location>
        <begin position="363"/>
        <end position="397"/>
    </location>
</feature>
<feature type="compositionally biased region" description="Basic and acidic residues" evidence="2">
    <location>
        <begin position="50"/>
        <end position="75"/>
    </location>
</feature>
<evidence type="ECO:0000256" key="2">
    <source>
        <dbReference type="SAM" id="MobiDB-lite"/>
    </source>
</evidence>
<accession>A0ABM1J057</accession>
<dbReference type="RefSeq" id="XP_015185844.1">
    <property type="nucleotide sequence ID" value="XM_015330358.1"/>
</dbReference>
<name>A0ABM1J057_POLDO</name>
<feature type="compositionally biased region" description="Basic and acidic residues" evidence="2">
    <location>
        <begin position="254"/>
        <end position="279"/>
    </location>
</feature>
<dbReference type="GeneID" id="107071390"/>
<feature type="compositionally biased region" description="Basic and acidic residues" evidence="2">
    <location>
        <begin position="305"/>
        <end position="339"/>
    </location>
</feature>
<evidence type="ECO:0000256" key="1">
    <source>
        <dbReference type="SAM" id="Coils"/>
    </source>
</evidence>
<sequence length="756" mass="91099">MDTYNSKSIMKEEVLMEKSESEDFQNDNTSFNHFNETKRIHKRHKKKLNKNNEDEPEFLRVNKVNSKETSESKDFENDDTSFNHFNETKRFHKKHKKKLSIDNEDEPEFLRVKKVRSEEKSESEDFQNDNTSFNHFNETKRIHKRHKKKLNKNNEDEPEFLRVNKVNSKETSESKDFENDDTSFNHFNETKRFHKKHKKKLSIDNEDEPEFLRVKKVRSEEKSESEIFQNDDTSFNNFNETERIHKKHKKKLNKNNEDEPEFLKVKKVNSKETSESKDFENDDTSFNHFNETERIHKRHKKKLNKNNEDEPEFSRVKKVKSKETSESKDLVTELEKDNDSTDLDSDTSSILENDTITKKRISYSFTLERLNDKSCKIEELENDLDSFSEMEDTLSREDRMKLKKLNIKLIHEVPKQHMIGRFPGSRGLNDDEKELFLKYGPLRRGTFSVEEDNIIKENWKMFCKLHDWNEDNVKPFLSPTYNGKYYIPCTEERKKFVQFLANGLLWRHVFSVYQRFKTLYQTQINQRYTISENKIIMDYVKRKEKENLNKNMIFLNLSKILKRRSTAIGSHYDWLTKRRYIQIEDDIFTKPILTLSLIKRFVNELLRIMKCDCIEELKNAIIPKFIWIKLGKKLNINYKRLKYIWVSQLHMQLFCPDFIYINDIKIQLIEYMYIKGISSKREIIWSDIIKYFDGTTSFFLNRIFVGLMNDSEIKECEKKSFIDAIECLYEKKIPEIQNYALDKYLPRIKYTIDDSI</sequence>
<organism evidence="3 4">
    <name type="scientific">Polistes dominula</name>
    <name type="common">European paper wasp</name>
    <name type="synonym">Vespa dominula</name>
    <dbReference type="NCBI Taxonomy" id="743375"/>
    <lineage>
        <taxon>Eukaryota</taxon>
        <taxon>Metazoa</taxon>
        <taxon>Ecdysozoa</taxon>
        <taxon>Arthropoda</taxon>
        <taxon>Hexapoda</taxon>
        <taxon>Insecta</taxon>
        <taxon>Pterygota</taxon>
        <taxon>Neoptera</taxon>
        <taxon>Endopterygota</taxon>
        <taxon>Hymenoptera</taxon>
        <taxon>Apocrita</taxon>
        <taxon>Aculeata</taxon>
        <taxon>Vespoidea</taxon>
        <taxon>Vespidae</taxon>
        <taxon>Polistinae</taxon>
        <taxon>Polistini</taxon>
        <taxon>Polistes</taxon>
    </lineage>
</organism>
<feature type="region of interest" description="Disordered" evidence="2">
    <location>
        <begin position="17"/>
        <end position="81"/>
    </location>
</feature>
<evidence type="ECO:0000313" key="3">
    <source>
        <dbReference type="Proteomes" id="UP000694924"/>
    </source>
</evidence>
<reference evidence="4" key="1">
    <citation type="submission" date="2025-08" db="UniProtKB">
        <authorList>
            <consortium name="RefSeq"/>
        </authorList>
    </citation>
    <scope>IDENTIFICATION</scope>
    <source>
        <tissue evidence="4">Whole body</tissue>
    </source>
</reference>